<dbReference type="InterPro" id="IPR002182">
    <property type="entry name" value="NB-ARC"/>
</dbReference>
<dbReference type="GO" id="GO:0043531">
    <property type="term" value="F:ADP binding"/>
    <property type="evidence" value="ECO:0007669"/>
    <property type="project" value="InterPro"/>
</dbReference>
<dbReference type="OrthoDB" id="748871at2759"/>
<dbReference type="EMBL" id="PQIB02000006">
    <property type="protein sequence ID" value="RLN11314.1"/>
    <property type="molecule type" value="Genomic_DNA"/>
</dbReference>
<keyword evidence="3" id="KW-1185">Reference proteome</keyword>
<gene>
    <name evidence="2" type="ORF">C2845_PM09G20670</name>
</gene>
<protein>
    <recommendedName>
        <fullName evidence="1">NB-ARC domain-containing protein</fullName>
    </recommendedName>
</protein>
<dbReference type="InterPro" id="IPR042197">
    <property type="entry name" value="Apaf_helical"/>
</dbReference>
<dbReference type="Proteomes" id="UP000275267">
    <property type="component" value="Unassembled WGS sequence"/>
</dbReference>
<feature type="domain" description="NB-ARC" evidence="1">
    <location>
        <begin position="2"/>
        <end position="149"/>
    </location>
</feature>
<dbReference type="Pfam" id="PF00931">
    <property type="entry name" value="NB-ARC"/>
    <property type="match status" value="1"/>
</dbReference>
<evidence type="ECO:0000259" key="1">
    <source>
        <dbReference type="Pfam" id="PF00931"/>
    </source>
</evidence>
<proteinExistence type="predicted"/>
<evidence type="ECO:0000313" key="3">
    <source>
        <dbReference type="Proteomes" id="UP000275267"/>
    </source>
</evidence>
<accession>A0A3L6RWF9</accession>
<dbReference type="InterPro" id="IPR027417">
    <property type="entry name" value="P-loop_NTPase"/>
</dbReference>
<comment type="caution">
    <text evidence="2">The sequence shown here is derived from an EMBL/GenBank/DDBJ whole genome shotgun (WGS) entry which is preliminary data.</text>
</comment>
<sequence length="196" mass="21880">MGIGGLGKTTLAKVVYNDLRVKDHFAVKAWYYLGDRYDICSVLKSVIESITDENWKRGNDLQDLQKGLGEAISQRRMLLVLDDYASIDSQFEDKLKSALCSSSGSGSCILLTSRSIPVTSEFSTPQPYHLRSLNEDDAWEMFSRRAFSNGQERPEFVALGRDIVKICKGLPLAVKVMSGLMRTKTTLADWETVTKG</sequence>
<dbReference type="STRING" id="4540.A0A3L6RWF9"/>
<dbReference type="Gene3D" id="3.40.50.300">
    <property type="entry name" value="P-loop containing nucleotide triphosphate hydrolases"/>
    <property type="match status" value="1"/>
</dbReference>
<dbReference type="PANTHER" id="PTHR36766:SF40">
    <property type="entry name" value="DISEASE RESISTANCE PROTEIN RGA3"/>
    <property type="match status" value="1"/>
</dbReference>
<name>A0A3L6RWF9_PANMI</name>
<dbReference type="Gene3D" id="1.10.8.430">
    <property type="entry name" value="Helical domain of apoptotic protease-activating factors"/>
    <property type="match status" value="1"/>
</dbReference>
<evidence type="ECO:0000313" key="2">
    <source>
        <dbReference type="EMBL" id="RLN11314.1"/>
    </source>
</evidence>
<dbReference type="AlphaFoldDB" id="A0A3L6RWF9"/>
<reference evidence="3" key="1">
    <citation type="journal article" date="2019" name="Nat. Commun.">
        <title>The genome of broomcorn millet.</title>
        <authorList>
            <person name="Zou C."/>
            <person name="Miki D."/>
            <person name="Li D."/>
            <person name="Tang Q."/>
            <person name="Xiao L."/>
            <person name="Rajput S."/>
            <person name="Deng P."/>
            <person name="Jia W."/>
            <person name="Huang R."/>
            <person name="Zhang M."/>
            <person name="Sun Y."/>
            <person name="Hu J."/>
            <person name="Fu X."/>
            <person name="Schnable P.S."/>
            <person name="Li F."/>
            <person name="Zhang H."/>
            <person name="Feng B."/>
            <person name="Zhu X."/>
            <person name="Liu R."/>
            <person name="Schnable J.C."/>
            <person name="Zhu J.-K."/>
            <person name="Zhang H."/>
        </authorList>
    </citation>
    <scope>NUCLEOTIDE SEQUENCE [LARGE SCALE GENOMIC DNA]</scope>
</reference>
<dbReference type="PRINTS" id="PR00364">
    <property type="entry name" value="DISEASERSIST"/>
</dbReference>
<dbReference type="SUPFAM" id="SSF52540">
    <property type="entry name" value="P-loop containing nucleoside triphosphate hydrolases"/>
    <property type="match status" value="1"/>
</dbReference>
<organism evidence="2 3">
    <name type="scientific">Panicum miliaceum</name>
    <name type="common">Proso millet</name>
    <name type="synonym">Broomcorn millet</name>
    <dbReference type="NCBI Taxonomy" id="4540"/>
    <lineage>
        <taxon>Eukaryota</taxon>
        <taxon>Viridiplantae</taxon>
        <taxon>Streptophyta</taxon>
        <taxon>Embryophyta</taxon>
        <taxon>Tracheophyta</taxon>
        <taxon>Spermatophyta</taxon>
        <taxon>Magnoliopsida</taxon>
        <taxon>Liliopsida</taxon>
        <taxon>Poales</taxon>
        <taxon>Poaceae</taxon>
        <taxon>PACMAD clade</taxon>
        <taxon>Panicoideae</taxon>
        <taxon>Panicodae</taxon>
        <taxon>Paniceae</taxon>
        <taxon>Panicinae</taxon>
        <taxon>Panicum</taxon>
        <taxon>Panicum sect. Panicum</taxon>
    </lineage>
</organism>
<dbReference type="PANTHER" id="PTHR36766">
    <property type="entry name" value="PLANT BROAD-SPECTRUM MILDEW RESISTANCE PROTEIN RPW8"/>
    <property type="match status" value="1"/>
</dbReference>